<dbReference type="GO" id="GO:0005739">
    <property type="term" value="C:mitochondrion"/>
    <property type="evidence" value="ECO:0007669"/>
    <property type="project" value="TreeGrafter"/>
</dbReference>
<protein>
    <recommendedName>
        <fullName evidence="2">Ribosome-recycling factor, mitochondrial</fullName>
    </recommendedName>
    <alternativeName>
        <fullName evidence="4">Ribosome-releasing factor, mitochondrial</fullName>
    </alternativeName>
</protein>
<sequence>MSAPNKPCMFLWNFMKAQRLLYLSRMSFYHQASSQNCCVPQIVEKRVNLFTCGTTSAVLKPSSYILSVCRTYASKGKNKGGKSHKKIVLSQEQLEGLINLEEVKKEFDDVLDDLKDKFIHQLTVRTTQGVFDNLVIKTPDGNFPLIQLGQVIQKSAQLLTINMTPSPQYITHVKAALEQSGLNINPQQDGTSLFIPLPKVTKEHRENMAKNAKSLSEKSKKHLRDVYSKYSKKIKNVKEGHPSDIVSAADDMVQDLMHEMTNKVEEMTTAKQQELMGTK</sequence>
<feature type="domain" description="Ribosome recycling factor" evidence="5">
    <location>
        <begin position="114"/>
        <end position="276"/>
    </location>
</feature>
<evidence type="ECO:0000256" key="1">
    <source>
        <dbReference type="ARBA" id="ARBA00005912"/>
    </source>
</evidence>
<evidence type="ECO:0000256" key="2">
    <source>
        <dbReference type="ARBA" id="ARBA00020581"/>
    </source>
</evidence>
<keyword evidence="3" id="KW-0648">Protein biosynthesis</keyword>
<organism evidence="6">
    <name type="scientific">Arion vulgaris</name>
    <dbReference type="NCBI Taxonomy" id="1028688"/>
    <lineage>
        <taxon>Eukaryota</taxon>
        <taxon>Metazoa</taxon>
        <taxon>Spiralia</taxon>
        <taxon>Lophotrochozoa</taxon>
        <taxon>Mollusca</taxon>
        <taxon>Gastropoda</taxon>
        <taxon>Heterobranchia</taxon>
        <taxon>Euthyneura</taxon>
        <taxon>Panpulmonata</taxon>
        <taxon>Eupulmonata</taxon>
        <taxon>Stylommatophora</taxon>
        <taxon>Helicina</taxon>
        <taxon>Arionoidea</taxon>
        <taxon>Arionidae</taxon>
        <taxon>Arion</taxon>
    </lineage>
</organism>
<evidence type="ECO:0000313" key="6">
    <source>
        <dbReference type="EMBL" id="CEK72715.1"/>
    </source>
</evidence>
<dbReference type="Gene3D" id="3.30.1360.40">
    <property type="match status" value="1"/>
</dbReference>
<accession>A0A0B6ZY78</accession>
<proteinExistence type="inferred from homology"/>
<evidence type="ECO:0000256" key="4">
    <source>
        <dbReference type="ARBA" id="ARBA00033107"/>
    </source>
</evidence>
<dbReference type="EMBL" id="HACG01025850">
    <property type="protein sequence ID" value="CEK72715.1"/>
    <property type="molecule type" value="Transcribed_RNA"/>
</dbReference>
<evidence type="ECO:0000259" key="5">
    <source>
        <dbReference type="Pfam" id="PF01765"/>
    </source>
</evidence>
<dbReference type="GO" id="GO:0006412">
    <property type="term" value="P:translation"/>
    <property type="evidence" value="ECO:0007669"/>
    <property type="project" value="UniProtKB-KW"/>
</dbReference>
<dbReference type="InterPro" id="IPR023584">
    <property type="entry name" value="Ribosome_recyc_fac_dom"/>
</dbReference>
<dbReference type="GO" id="GO:0043023">
    <property type="term" value="F:ribosomal large subunit binding"/>
    <property type="evidence" value="ECO:0007669"/>
    <property type="project" value="TreeGrafter"/>
</dbReference>
<dbReference type="PANTHER" id="PTHR20982:SF3">
    <property type="entry name" value="MITOCHONDRIAL RIBOSOME RECYCLING FACTOR PSEUDO 1"/>
    <property type="match status" value="1"/>
</dbReference>
<evidence type="ECO:0000256" key="3">
    <source>
        <dbReference type="ARBA" id="ARBA00022917"/>
    </source>
</evidence>
<name>A0A0B6ZY78_9EUPU</name>
<reference evidence="6" key="1">
    <citation type="submission" date="2014-12" db="EMBL/GenBank/DDBJ databases">
        <title>Insight into the proteome of Arion vulgaris.</title>
        <authorList>
            <person name="Aradska J."/>
            <person name="Bulat T."/>
            <person name="Smidak R."/>
            <person name="Sarate P."/>
            <person name="Gangsoo J."/>
            <person name="Sialana F."/>
            <person name="Bilban M."/>
            <person name="Lubec G."/>
        </authorList>
    </citation>
    <scope>NUCLEOTIDE SEQUENCE</scope>
    <source>
        <tissue evidence="6">Skin</tissue>
    </source>
</reference>
<dbReference type="Pfam" id="PF01765">
    <property type="entry name" value="RRF"/>
    <property type="match status" value="1"/>
</dbReference>
<dbReference type="Gene3D" id="1.10.132.20">
    <property type="entry name" value="Ribosome-recycling factor"/>
    <property type="match status" value="1"/>
</dbReference>
<dbReference type="InterPro" id="IPR036191">
    <property type="entry name" value="RRF_sf"/>
</dbReference>
<dbReference type="PANTHER" id="PTHR20982">
    <property type="entry name" value="RIBOSOME RECYCLING FACTOR"/>
    <property type="match status" value="1"/>
</dbReference>
<dbReference type="AlphaFoldDB" id="A0A0B6ZY78"/>
<gene>
    <name evidence="6" type="primary">ORF83627</name>
</gene>
<dbReference type="InterPro" id="IPR002661">
    <property type="entry name" value="Ribosome_recyc_fac"/>
</dbReference>
<comment type="similarity">
    <text evidence="1">Belongs to the RRF family.</text>
</comment>
<dbReference type="SUPFAM" id="SSF55194">
    <property type="entry name" value="Ribosome recycling factor, RRF"/>
    <property type="match status" value="1"/>
</dbReference>